<keyword evidence="2" id="KW-1185">Reference proteome</keyword>
<reference evidence="1 2" key="1">
    <citation type="submission" date="2015-10" db="EMBL/GenBank/DDBJ databases">
        <title>Genome analyses suggest a sexual origin of heterokaryosis in a supposedly ancient asexual fungus.</title>
        <authorList>
            <person name="Ropars J."/>
            <person name="Sedzielewska K."/>
            <person name="Noel J."/>
            <person name="Charron P."/>
            <person name="Farinelli L."/>
            <person name="Marton T."/>
            <person name="Kruger M."/>
            <person name="Pelin A."/>
            <person name="Brachmann A."/>
            <person name="Corradi N."/>
        </authorList>
    </citation>
    <scope>NUCLEOTIDE SEQUENCE [LARGE SCALE GENOMIC DNA]</scope>
    <source>
        <strain evidence="1 2">A4</strain>
    </source>
</reference>
<name>A0A2I1HQ97_9GLOM</name>
<dbReference type="EMBL" id="LLXI01004894">
    <property type="protein sequence ID" value="PKY61064.1"/>
    <property type="molecule type" value="Genomic_DNA"/>
</dbReference>
<dbReference type="PANTHER" id="PTHR31424:SF5">
    <property type="entry name" value="APPLE DOMAIN-CONTAINING PROTEIN"/>
    <property type="match status" value="1"/>
</dbReference>
<protein>
    <submittedName>
        <fullName evidence="1">Uncharacterized protein</fullName>
    </submittedName>
</protein>
<evidence type="ECO:0000313" key="1">
    <source>
        <dbReference type="EMBL" id="PKY61064.1"/>
    </source>
</evidence>
<sequence>MFQTPFNECEIPFTRNENEELIIHEDTNRTFFHNYPSNPYIHAVRIFGGKNYSQSYKIISLGQYPVKVNYTKKEKGIKYKIPNDYQVETMLNGLIVLCKTHYQFSRKIAVKYTVEWTDENGQVNSRYSLSSAGAASSLFLKEICNKPTSRVSGTILFGFDISFMQQFRETIAHQLQQPIIPAANRKRSYTDLTSRSQKNKRISMVGKDIATQTLTILKNNKFTSPSEEIIATIESIILKIDGEIVELHFNSGDTTADNIQHLDSIVRACDETLISRDGYRRLAQAVPNLIREHAIEKRRNEITRIMKALVPIKTFNIDSSTFDGDDDENQQNIIETEFDDDEVGNGAYRSILSLLDIVVPILIKSESPILKVGDKINIKLSGDGRNVGRKQKHVMLTMCILNEGEAVLNPSHQYSICLYIGKEAYNSLSTVSAKFSHELEQLKDGYRASDGTIWPIELFFSGDWKFVALVLGINAATSNYFCLYCNCHKDERHNMDKVWLNSKNTRGCKNPMLFCEINQNNWIPDELHLMLRISDVLFQCLFYELVKQKEFTNKTQALIIEEMKKLHVHFEFYPPSTKNGKWDWTSLMGPDKKKILKDFQVANLFEGQQAARGQNIEKLWREFYRLYKIMRQKSITNEEINQFEVDAKQWICDFCRPTIGTMNSANQQQGMYLRTEVTPYMHVFSQHIPQFMRDLKQKGMVLRHFSTSSIEKKNHQQVRLFFGGTTMGGGKSKKPVIHDIFYYENRQLYYQIHDTPIKYTRKSLEIKT</sequence>
<dbReference type="VEuPathDB" id="FungiDB:RhiirFUN_019168"/>
<dbReference type="VEuPathDB" id="FungiDB:RhiirA1_402731"/>
<evidence type="ECO:0000313" key="2">
    <source>
        <dbReference type="Proteomes" id="UP000234323"/>
    </source>
</evidence>
<comment type="caution">
    <text evidence="1">The sequence shown here is derived from an EMBL/GenBank/DDBJ whole genome shotgun (WGS) entry which is preliminary data.</text>
</comment>
<proteinExistence type="predicted"/>
<dbReference type="PANTHER" id="PTHR31424">
    <property type="entry name" value="PROTEIN CBG23806"/>
    <property type="match status" value="1"/>
</dbReference>
<accession>A0A2I1HQ97</accession>
<dbReference type="Proteomes" id="UP000234323">
    <property type="component" value="Unassembled WGS sequence"/>
</dbReference>
<gene>
    <name evidence="1" type="ORF">RhiirA4_520792</name>
</gene>
<dbReference type="AlphaFoldDB" id="A0A2I1HQ97"/>
<organism evidence="1 2">
    <name type="scientific">Rhizophagus irregularis</name>
    <dbReference type="NCBI Taxonomy" id="588596"/>
    <lineage>
        <taxon>Eukaryota</taxon>
        <taxon>Fungi</taxon>
        <taxon>Fungi incertae sedis</taxon>
        <taxon>Mucoromycota</taxon>
        <taxon>Glomeromycotina</taxon>
        <taxon>Glomeromycetes</taxon>
        <taxon>Glomerales</taxon>
        <taxon>Glomeraceae</taxon>
        <taxon>Rhizophagus</taxon>
    </lineage>
</organism>
<dbReference type="VEuPathDB" id="FungiDB:FUN_023210"/>